<dbReference type="AlphaFoldDB" id="A0A8H5U1N9"/>
<reference evidence="2 3" key="1">
    <citation type="submission" date="2020-05" db="EMBL/GenBank/DDBJ databases">
        <title>Identification and distribution of gene clusters putatively required for synthesis of sphingolipid metabolism inhibitors in phylogenetically diverse species of the filamentous fungus Fusarium.</title>
        <authorList>
            <person name="Kim H.-S."/>
            <person name="Busman M."/>
            <person name="Brown D.W."/>
            <person name="Divon H."/>
            <person name="Uhlig S."/>
            <person name="Proctor R.H."/>
        </authorList>
    </citation>
    <scope>NUCLEOTIDE SEQUENCE [LARGE SCALE GENOMIC DNA]</scope>
    <source>
        <strain evidence="2 3">NRRL 20693</strain>
    </source>
</reference>
<proteinExistence type="predicted"/>
<dbReference type="OrthoDB" id="2562743at2759"/>
<dbReference type="EMBL" id="JAAGWQ010000011">
    <property type="protein sequence ID" value="KAF5679587.1"/>
    <property type="molecule type" value="Genomic_DNA"/>
</dbReference>
<sequence length="364" mass="41172">MEKKFESPQDRILAKSAEREHLLSIIAATEDNAATLHQVKLDVASLKNIFYDADALCSDLRALYRQEQQEFEDLRDSRMRKLFGGSKYQERLIKEEDDATYLLEWQAKADKTSKELKTKLDAMKEQRDKLEGVAAQRIQALNDLDDLYASVFDGPSPENTEEDMCEAQQKMAQQKFDSIQGRLSQAASVVNYITFARMRVNAAAKSAARALDMSETDMVNSILNTIGSLRNFDPNLDDRLEREQLKWIRRYLVEASQFLALAHELDADVRGFAMPKVADGKSVAGRLDKFMNTPMTDYLFHREIQDTAEGIATVWSIVNEELRLADEKPPFPSIAAIVTILPVVLPETDCGYFLSSNGRPCNIA</sequence>
<name>A0A8H5U1N9_FUSHE</name>
<evidence type="ECO:0000313" key="2">
    <source>
        <dbReference type="EMBL" id="KAF5679587.1"/>
    </source>
</evidence>
<dbReference type="Proteomes" id="UP000567885">
    <property type="component" value="Unassembled WGS sequence"/>
</dbReference>
<protein>
    <submittedName>
        <fullName evidence="2">Uncharacterized protein</fullName>
    </submittedName>
</protein>
<evidence type="ECO:0000313" key="3">
    <source>
        <dbReference type="Proteomes" id="UP000567885"/>
    </source>
</evidence>
<accession>A0A8H5U1N9</accession>
<keyword evidence="3" id="KW-1185">Reference proteome</keyword>
<gene>
    <name evidence="2" type="ORF">FHETE_752</name>
</gene>
<evidence type="ECO:0000256" key="1">
    <source>
        <dbReference type="SAM" id="Coils"/>
    </source>
</evidence>
<feature type="coiled-coil region" evidence="1">
    <location>
        <begin position="106"/>
        <end position="133"/>
    </location>
</feature>
<keyword evidence="1" id="KW-0175">Coiled coil</keyword>
<comment type="caution">
    <text evidence="2">The sequence shown here is derived from an EMBL/GenBank/DDBJ whole genome shotgun (WGS) entry which is preliminary data.</text>
</comment>
<organism evidence="2 3">
    <name type="scientific">Fusarium heterosporum</name>
    <dbReference type="NCBI Taxonomy" id="42747"/>
    <lineage>
        <taxon>Eukaryota</taxon>
        <taxon>Fungi</taxon>
        <taxon>Dikarya</taxon>
        <taxon>Ascomycota</taxon>
        <taxon>Pezizomycotina</taxon>
        <taxon>Sordariomycetes</taxon>
        <taxon>Hypocreomycetidae</taxon>
        <taxon>Hypocreales</taxon>
        <taxon>Nectriaceae</taxon>
        <taxon>Fusarium</taxon>
        <taxon>Fusarium heterosporum species complex</taxon>
    </lineage>
</organism>